<dbReference type="Gene3D" id="3.20.20.120">
    <property type="entry name" value="Enolase-like C-terminal domain"/>
    <property type="match status" value="1"/>
</dbReference>
<dbReference type="RefSeq" id="WP_132414091.1">
    <property type="nucleotide sequence ID" value="NZ_SMKA01000248.1"/>
</dbReference>
<dbReference type="SUPFAM" id="SSF54826">
    <property type="entry name" value="Enolase N-terminal domain-like"/>
    <property type="match status" value="1"/>
</dbReference>
<dbReference type="OrthoDB" id="9774531at2"/>
<organism evidence="5 6">
    <name type="scientific">Kribbella albertanoniae</name>
    <dbReference type="NCBI Taxonomy" id="1266829"/>
    <lineage>
        <taxon>Bacteria</taxon>
        <taxon>Bacillati</taxon>
        <taxon>Actinomycetota</taxon>
        <taxon>Actinomycetes</taxon>
        <taxon>Propionibacteriales</taxon>
        <taxon>Kribbellaceae</taxon>
        <taxon>Kribbella</taxon>
    </lineage>
</organism>
<dbReference type="SFLD" id="SFLDS00001">
    <property type="entry name" value="Enolase"/>
    <property type="match status" value="1"/>
</dbReference>
<dbReference type="InterPro" id="IPR046945">
    <property type="entry name" value="RHMD-like"/>
</dbReference>
<dbReference type="GO" id="GO:0009063">
    <property type="term" value="P:amino acid catabolic process"/>
    <property type="evidence" value="ECO:0007669"/>
    <property type="project" value="InterPro"/>
</dbReference>
<dbReference type="SUPFAM" id="SSF51604">
    <property type="entry name" value="Enolase C-terminal domain-like"/>
    <property type="match status" value="1"/>
</dbReference>
<dbReference type="GO" id="GO:0000287">
    <property type="term" value="F:magnesium ion binding"/>
    <property type="evidence" value="ECO:0007669"/>
    <property type="project" value="TreeGrafter"/>
</dbReference>
<dbReference type="InterPro" id="IPR029065">
    <property type="entry name" value="Enolase_C-like"/>
</dbReference>
<reference evidence="5 6" key="1">
    <citation type="submission" date="2019-03" db="EMBL/GenBank/DDBJ databases">
        <title>Draft genome sequences of novel Actinobacteria.</title>
        <authorList>
            <person name="Sahin N."/>
            <person name="Ay H."/>
            <person name="Saygin H."/>
        </authorList>
    </citation>
    <scope>NUCLEOTIDE SEQUENCE [LARGE SCALE GENOMIC DNA]</scope>
    <source>
        <strain evidence="5 6">JCM 30547</strain>
    </source>
</reference>
<dbReference type="PANTHER" id="PTHR13794:SF58">
    <property type="entry name" value="MITOCHONDRIAL ENOLASE SUPERFAMILY MEMBER 1"/>
    <property type="match status" value="1"/>
</dbReference>
<dbReference type="PROSITE" id="PS00909">
    <property type="entry name" value="MR_MLE_2"/>
    <property type="match status" value="1"/>
</dbReference>
<feature type="domain" description="Mandelate racemase/muconate lactonizing enzyme C-terminal" evidence="4">
    <location>
        <begin position="133"/>
        <end position="235"/>
    </location>
</feature>
<dbReference type="Gene3D" id="3.30.390.10">
    <property type="entry name" value="Enolase-like, N-terminal domain"/>
    <property type="match status" value="1"/>
</dbReference>
<keyword evidence="2" id="KW-0479">Metal-binding</keyword>
<keyword evidence="6" id="KW-1185">Reference proteome</keyword>
<name>A0A4R4P9D4_9ACTN</name>
<comment type="caution">
    <text evidence="5">The sequence shown here is derived from an EMBL/GenBank/DDBJ whole genome shotgun (WGS) entry which is preliminary data.</text>
</comment>
<protein>
    <submittedName>
        <fullName evidence="5">Mandelate racemase</fullName>
    </submittedName>
</protein>
<dbReference type="AlphaFoldDB" id="A0A4R4P9D4"/>
<dbReference type="SMART" id="SM00922">
    <property type="entry name" value="MR_MLE"/>
    <property type="match status" value="1"/>
</dbReference>
<gene>
    <name evidence="5" type="ORF">E1261_35380</name>
</gene>
<evidence type="ECO:0000259" key="4">
    <source>
        <dbReference type="SMART" id="SM00922"/>
    </source>
</evidence>
<dbReference type="Proteomes" id="UP000295075">
    <property type="component" value="Unassembled WGS sequence"/>
</dbReference>
<dbReference type="GO" id="GO:0016836">
    <property type="term" value="F:hydro-lyase activity"/>
    <property type="evidence" value="ECO:0007669"/>
    <property type="project" value="TreeGrafter"/>
</dbReference>
<dbReference type="PANTHER" id="PTHR13794">
    <property type="entry name" value="ENOLASE SUPERFAMILY, MANDELATE RACEMASE"/>
    <property type="match status" value="1"/>
</dbReference>
<dbReference type="InterPro" id="IPR013342">
    <property type="entry name" value="Mandelate_racemase_C"/>
</dbReference>
<dbReference type="Pfam" id="PF13378">
    <property type="entry name" value="MR_MLE_C"/>
    <property type="match status" value="1"/>
</dbReference>
<dbReference type="InterPro" id="IPR018110">
    <property type="entry name" value="Mandel_Rmase/mucon_lact_enz_CS"/>
</dbReference>
<dbReference type="InterPro" id="IPR036849">
    <property type="entry name" value="Enolase-like_C_sf"/>
</dbReference>
<keyword evidence="3" id="KW-0460">Magnesium</keyword>
<evidence type="ECO:0000256" key="2">
    <source>
        <dbReference type="ARBA" id="ARBA00022723"/>
    </source>
</evidence>
<accession>A0A4R4P9D4</accession>
<evidence type="ECO:0000313" key="6">
    <source>
        <dbReference type="Proteomes" id="UP000295075"/>
    </source>
</evidence>
<comment type="cofactor">
    <cofactor evidence="1">
        <name>Mg(2+)</name>
        <dbReference type="ChEBI" id="CHEBI:18420"/>
    </cofactor>
</comment>
<evidence type="ECO:0000313" key="5">
    <source>
        <dbReference type="EMBL" id="TDC18424.1"/>
    </source>
</evidence>
<dbReference type="EMBL" id="SMKA01000248">
    <property type="protein sequence ID" value="TDC18424.1"/>
    <property type="molecule type" value="Genomic_DNA"/>
</dbReference>
<dbReference type="InterPro" id="IPR029017">
    <property type="entry name" value="Enolase-like_N"/>
</dbReference>
<evidence type="ECO:0000256" key="1">
    <source>
        <dbReference type="ARBA" id="ARBA00001946"/>
    </source>
</evidence>
<proteinExistence type="predicted"/>
<evidence type="ECO:0000256" key="3">
    <source>
        <dbReference type="ARBA" id="ARBA00022842"/>
    </source>
</evidence>
<sequence>MTISQHVISSISPVEIGARYPRPVGRNAFRGHHGTGPTETAYIVSTSRGATGWGLPLGPGDPGALIGRNLAELISPSIGVVAPEALFLDYPLHDLAARILDVPVHVMLGAAGSPQVRCYSGGIYFDDLDDGLPVIAKNLAQDHASGFRDFKLKIGRGYRWMAPDAGLDRDIEVTRLTRSLYPDAGILVDANDGYSINTLVSYLEAVADCNLYWLEEPFAERWEDLEFLRKHPAVPARIADGEFEPNVDRIIRFGEAGLIDVALMDVIGHGLTAWRRTLPGLPMKASPHAWGLPLKTLYAAHLAAGLGNIDTIEGVPGNTLGTVDNGYTLTDGLLTLPDRPGFGIDLAVQKNC</sequence>
<dbReference type="GO" id="GO:0016052">
    <property type="term" value="P:carbohydrate catabolic process"/>
    <property type="evidence" value="ECO:0007669"/>
    <property type="project" value="TreeGrafter"/>
</dbReference>